<sequence>MAEIEVNWSRTDLIDEAEEVVQHQTKQQKTKLDKTSGVVIEEFTEGRVKVTKVNVDKQGSEEIGKKEGVYVTLSVPTLTIEDENGFEQLEKSFVKYLDEIHKDVDIKKDSKVLVIGLGNKTITPDAVGPFAIDAMQSQHSDNPNDHFIMYAPGVTGQTGFETSDFIHALVEKINPALVLVIDALATRGSSRLCKTIQITNTGIHPGSGVGNQRTEVSKEVFGVPVTAIGIPTVVDATVIIADAVEKVFRSIAARVQEKEKPSSKLSVTSWTPDSNARVDLNVVKPIFGEWSTWSSEDRLQLFEEVLSSHPERLIVTPKEVDVWITKYSLLVSDTLFKWMKNRSK</sequence>
<keyword evidence="2 4" id="KW-0378">Hydrolase</keyword>
<comment type="PTM">
    <text evidence="4">Autoproteolytically processed. The inactive tetrameric zymogen termed p46 autoprocesses to a smaller form termed p41, which is active only during spore germination.</text>
</comment>
<dbReference type="RefSeq" id="WP_036176055.1">
    <property type="nucleotide sequence ID" value="NZ_AVCZ01000015.1"/>
</dbReference>
<feature type="propeptide" id="PRO_5005011847" evidence="4">
    <location>
        <begin position="1"/>
        <end position="12"/>
    </location>
</feature>
<dbReference type="Proteomes" id="UP000030595">
    <property type="component" value="Unassembled WGS sequence"/>
</dbReference>
<evidence type="ECO:0000256" key="4">
    <source>
        <dbReference type="HAMAP-Rule" id="MF_00626"/>
    </source>
</evidence>
<proteinExistence type="inferred from homology"/>
<dbReference type="NCBIfam" id="TIGR01441">
    <property type="entry name" value="GPR"/>
    <property type="match status" value="1"/>
</dbReference>
<dbReference type="HAMAP" id="MF_00626">
    <property type="entry name" value="Germination_prot"/>
    <property type="match status" value="1"/>
</dbReference>
<organism evidence="5 6">
    <name type="scientific">Ureibacillus massiliensis 4400831 = CIP 108448 = CCUG 49529</name>
    <dbReference type="NCBI Taxonomy" id="1211035"/>
    <lineage>
        <taxon>Bacteria</taxon>
        <taxon>Bacillati</taxon>
        <taxon>Bacillota</taxon>
        <taxon>Bacilli</taxon>
        <taxon>Bacillales</taxon>
        <taxon>Caryophanaceae</taxon>
        <taxon>Ureibacillus</taxon>
    </lineage>
</organism>
<dbReference type="GO" id="GO:0004222">
    <property type="term" value="F:metalloendopeptidase activity"/>
    <property type="evidence" value="ECO:0007669"/>
    <property type="project" value="UniProtKB-UniRule"/>
</dbReference>
<dbReference type="PIRSF" id="PIRSF019549">
    <property type="entry name" value="Peptidase_A25"/>
    <property type="match status" value="1"/>
</dbReference>
<name>A0A0A3JUM6_9BACL</name>
<keyword evidence="3 4" id="KW-0865">Zymogen</keyword>
<keyword evidence="6" id="KW-1185">Reference proteome</keyword>
<dbReference type="Gene3D" id="3.40.50.1450">
    <property type="entry name" value="HybD-like"/>
    <property type="match status" value="1"/>
</dbReference>
<evidence type="ECO:0000256" key="2">
    <source>
        <dbReference type="ARBA" id="ARBA00022801"/>
    </source>
</evidence>
<protein>
    <recommendedName>
        <fullName evidence="4">Germination protease</fullName>
        <ecNumber evidence="4">3.4.24.78</ecNumber>
    </recommendedName>
    <alternativeName>
        <fullName evidence="4">GPR endopeptidase</fullName>
    </alternativeName>
    <alternativeName>
        <fullName evidence="4">Germination proteinase</fullName>
    </alternativeName>
    <alternativeName>
        <fullName evidence="4">Spore protease</fullName>
    </alternativeName>
</protein>
<dbReference type="InterPro" id="IPR023430">
    <property type="entry name" value="Pept_HybD-like_dom_sf"/>
</dbReference>
<dbReference type="Pfam" id="PF03418">
    <property type="entry name" value="Peptidase_A25"/>
    <property type="match status" value="1"/>
</dbReference>
<gene>
    <name evidence="4" type="primary">gpr</name>
    <name evidence="5" type="ORF">CD30_10145</name>
</gene>
<dbReference type="OrthoDB" id="9777293at2"/>
<dbReference type="InterPro" id="IPR005080">
    <property type="entry name" value="Peptidase_A25"/>
</dbReference>
<evidence type="ECO:0000313" key="6">
    <source>
        <dbReference type="Proteomes" id="UP000030595"/>
    </source>
</evidence>
<comment type="catalytic activity">
    <reaction evidence="4">
        <text>Endopeptidase action with P4 Glu or Asp, P1 preferably Glu &gt; Asp, P1' hydrophobic and P2' Ala.</text>
        <dbReference type="EC" id="3.4.24.78"/>
    </reaction>
</comment>
<evidence type="ECO:0000256" key="1">
    <source>
        <dbReference type="ARBA" id="ARBA00022670"/>
    </source>
</evidence>
<evidence type="ECO:0000313" key="5">
    <source>
        <dbReference type="EMBL" id="KGR90712.1"/>
    </source>
</evidence>
<dbReference type="EMBL" id="JPVQ01000015">
    <property type="protein sequence ID" value="KGR90712.1"/>
    <property type="molecule type" value="Genomic_DNA"/>
</dbReference>
<keyword evidence="1 4" id="KW-0645">Protease</keyword>
<comment type="subunit">
    <text evidence="4">Homotetramer.</text>
</comment>
<dbReference type="eggNOG" id="COG0680">
    <property type="taxonomic scope" value="Bacteria"/>
</dbReference>
<accession>A0A0A3JUM6</accession>
<evidence type="ECO:0000256" key="3">
    <source>
        <dbReference type="ARBA" id="ARBA00023145"/>
    </source>
</evidence>
<dbReference type="SUPFAM" id="SSF53163">
    <property type="entry name" value="HybD-like"/>
    <property type="match status" value="1"/>
</dbReference>
<dbReference type="GO" id="GO:0009847">
    <property type="term" value="P:spore germination"/>
    <property type="evidence" value="ECO:0007669"/>
    <property type="project" value="UniProtKB-UniRule"/>
</dbReference>
<reference evidence="5 6" key="1">
    <citation type="submission" date="2014-02" db="EMBL/GenBank/DDBJ databases">
        <title>Draft genome sequence of Lysinibacillus massiliensis CCUG 49529.</title>
        <authorList>
            <person name="Zhang F."/>
            <person name="Wang G."/>
            <person name="Zhang L."/>
        </authorList>
    </citation>
    <scope>NUCLEOTIDE SEQUENCE [LARGE SCALE GENOMIC DNA]</scope>
    <source>
        <strain evidence="5 6">CCUG 49529</strain>
    </source>
</reference>
<comment type="caution">
    <text evidence="5">The sequence shown here is derived from an EMBL/GenBank/DDBJ whole genome shotgun (WGS) entry which is preliminary data.</text>
</comment>
<dbReference type="GO" id="GO:0006508">
    <property type="term" value="P:proteolysis"/>
    <property type="evidence" value="ECO:0007669"/>
    <property type="project" value="UniProtKB-UniRule"/>
</dbReference>
<feature type="chain" id="PRO_5023223424" description="Germination protease" evidence="4">
    <location>
        <begin position="13"/>
        <end position="344"/>
    </location>
</feature>
<dbReference type="EC" id="3.4.24.78" evidence="4"/>
<comment type="function">
    <text evidence="4">Initiates the rapid degradation of small, acid-soluble proteins during spore germination.</text>
</comment>
<comment type="similarity">
    <text evidence="4">Belongs to the peptidase A25 family.</text>
</comment>
<dbReference type="AlphaFoldDB" id="A0A0A3JUM6"/>